<evidence type="ECO:0000256" key="13">
    <source>
        <dbReference type="ARBA" id="ARBA00048555"/>
    </source>
</evidence>
<gene>
    <name evidence="17" type="ORF">EWE75_05990</name>
</gene>
<evidence type="ECO:0000256" key="14">
    <source>
        <dbReference type="ARBA" id="ARBA00048692"/>
    </source>
</evidence>
<protein>
    <recommendedName>
        <fullName evidence="5 15">Corrinoid adenosyltransferase</fullName>
        <ecNumber evidence="4 15">2.5.1.17</ecNumber>
    </recommendedName>
    <alternativeName>
        <fullName evidence="10 15">Cob(II)alamin adenosyltransferase</fullName>
    </alternativeName>
    <alternativeName>
        <fullName evidence="12 15">Cob(II)yrinic acid a,c-diamide adenosyltransferase</fullName>
    </alternativeName>
    <alternativeName>
        <fullName evidence="11 15">Cobinamide/cobalamin adenosyltransferase</fullName>
    </alternativeName>
</protein>
<dbReference type="AlphaFoldDB" id="A0A4Q6Y872"/>
<dbReference type="PANTHER" id="PTHR12213:SF0">
    <property type="entry name" value="CORRINOID ADENOSYLTRANSFERASE MMAB"/>
    <property type="match status" value="1"/>
</dbReference>
<evidence type="ECO:0000256" key="3">
    <source>
        <dbReference type="ARBA" id="ARBA00007487"/>
    </source>
</evidence>
<reference evidence="17 18" key="1">
    <citation type="submission" date="2019-02" db="EMBL/GenBank/DDBJ databases">
        <authorList>
            <person name="Li Y."/>
        </authorList>
    </citation>
    <scope>NUCLEOTIDE SEQUENCE [LARGE SCALE GENOMIC DNA]</scope>
    <source>
        <strain evidence="17 18">3-7</strain>
    </source>
</reference>
<organism evidence="17 18">
    <name type="scientific">Sphingomonas populi</name>
    <dbReference type="NCBI Taxonomy" id="2484750"/>
    <lineage>
        <taxon>Bacteria</taxon>
        <taxon>Pseudomonadati</taxon>
        <taxon>Pseudomonadota</taxon>
        <taxon>Alphaproteobacteria</taxon>
        <taxon>Sphingomonadales</taxon>
        <taxon>Sphingomonadaceae</taxon>
        <taxon>Sphingomonas</taxon>
    </lineage>
</organism>
<dbReference type="GO" id="GO:0005524">
    <property type="term" value="F:ATP binding"/>
    <property type="evidence" value="ECO:0007669"/>
    <property type="project" value="UniProtKB-UniRule"/>
</dbReference>
<feature type="domain" description="Cobalamin adenosyltransferase-like" evidence="16">
    <location>
        <begin position="7"/>
        <end position="171"/>
    </location>
</feature>
<evidence type="ECO:0000256" key="1">
    <source>
        <dbReference type="ARBA" id="ARBA00004496"/>
    </source>
</evidence>
<dbReference type="InterPro" id="IPR036451">
    <property type="entry name" value="CblAdoTrfase-like_sf"/>
</dbReference>
<evidence type="ECO:0000313" key="18">
    <source>
        <dbReference type="Proteomes" id="UP000292085"/>
    </source>
</evidence>
<evidence type="ECO:0000256" key="10">
    <source>
        <dbReference type="ARBA" id="ARBA00031529"/>
    </source>
</evidence>
<comment type="catalytic activity">
    <reaction evidence="14 15">
        <text>2 cob(II)alamin + reduced [electron-transfer flavoprotein] + 2 ATP = 2 adenosylcob(III)alamin + 2 triphosphate + oxidized [electron-transfer flavoprotein] + 3 H(+)</text>
        <dbReference type="Rhea" id="RHEA:28671"/>
        <dbReference type="Rhea" id="RHEA-COMP:10685"/>
        <dbReference type="Rhea" id="RHEA-COMP:10686"/>
        <dbReference type="ChEBI" id="CHEBI:15378"/>
        <dbReference type="ChEBI" id="CHEBI:16304"/>
        <dbReference type="ChEBI" id="CHEBI:18036"/>
        <dbReference type="ChEBI" id="CHEBI:18408"/>
        <dbReference type="ChEBI" id="CHEBI:30616"/>
        <dbReference type="ChEBI" id="CHEBI:57692"/>
        <dbReference type="ChEBI" id="CHEBI:58307"/>
        <dbReference type="EC" id="2.5.1.17"/>
    </reaction>
</comment>
<dbReference type="EMBL" id="SGIS01000006">
    <property type="protein sequence ID" value="RZF65506.1"/>
    <property type="molecule type" value="Genomic_DNA"/>
</dbReference>
<dbReference type="Pfam" id="PF01923">
    <property type="entry name" value="Cob_adeno_trans"/>
    <property type="match status" value="1"/>
</dbReference>
<dbReference type="Proteomes" id="UP000292085">
    <property type="component" value="Unassembled WGS sequence"/>
</dbReference>
<keyword evidence="6" id="KW-0963">Cytoplasm</keyword>
<evidence type="ECO:0000313" key="17">
    <source>
        <dbReference type="EMBL" id="RZF65506.1"/>
    </source>
</evidence>
<evidence type="ECO:0000256" key="11">
    <source>
        <dbReference type="ARBA" id="ARBA00033334"/>
    </source>
</evidence>
<dbReference type="RefSeq" id="WP_130155747.1">
    <property type="nucleotide sequence ID" value="NZ_SGIS01000006.1"/>
</dbReference>
<sequence>MVKLNKIYTRTGDDGTTGLVDGSRVSKADPRMAAIGDVDEANSAIGLAVIALGTPAAGALTRIQNDLFDLGADLATPGEDFTPSQMALRIVPEQVARLEAEIDAMNDTLAPLTSFILPGGSAAGAALHLARAIVRRAERTAIAAAESVPLNPAALAYLNRLSDYLFVASRFVNQTTGGDVLWVPGGSRQ</sequence>
<dbReference type="SUPFAM" id="SSF89028">
    <property type="entry name" value="Cobalamin adenosyltransferase-like"/>
    <property type="match status" value="1"/>
</dbReference>
<dbReference type="Gene3D" id="1.20.1200.10">
    <property type="entry name" value="Cobalamin adenosyltransferase-like"/>
    <property type="match status" value="1"/>
</dbReference>
<comment type="similarity">
    <text evidence="3 15">Belongs to the Cob(I)alamin adenosyltransferase family.</text>
</comment>
<dbReference type="NCBIfam" id="TIGR00636">
    <property type="entry name" value="PduO_Nterm"/>
    <property type="match status" value="1"/>
</dbReference>
<dbReference type="OrthoDB" id="9778896at2"/>
<dbReference type="UniPathway" id="UPA00148">
    <property type="reaction ID" value="UER00233"/>
</dbReference>
<accession>A0A4Q6Y872</accession>
<keyword evidence="8 15" id="KW-0547">Nucleotide-binding</keyword>
<evidence type="ECO:0000256" key="7">
    <source>
        <dbReference type="ARBA" id="ARBA00022679"/>
    </source>
</evidence>
<evidence type="ECO:0000256" key="15">
    <source>
        <dbReference type="RuleBase" id="RU366026"/>
    </source>
</evidence>
<comment type="caution">
    <text evidence="17">The sequence shown here is derived from an EMBL/GenBank/DDBJ whole genome shotgun (WGS) entry which is preliminary data.</text>
</comment>
<evidence type="ECO:0000256" key="5">
    <source>
        <dbReference type="ARBA" id="ARBA00020963"/>
    </source>
</evidence>
<evidence type="ECO:0000256" key="8">
    <source>
        <dbReference type="ARBA" id="ARBA00022741"/>
    </source>
</evidence>
<name>A0A4Q6Y872_9SPHN</name>
<dbReference type="GO" id="GO:0005737">
    <property type="term" value="C:cytoplasm"/>
    <property type="evidence" value="ECO:0007669"/>
    <property type="project" value="UniProtKB-SubCell"/>
</dbReference>
<dbReference type="EC" id="2.5.1.17" evidence="4 15"/>
<dbReference type="GO" id="GO:0008817">
    <property type="term" value="F:corrinoid adenosyltransferase activity"/>
    <property type="evidence" value="ECO:0007669"/>
    <property type="project" value="UniProtKB-UniRule"/>
</dbReference>
<keyword evidence="7 15" id="KW-0808">Transferase</keyword>
<evidence type="ECO:0000256" key="12">
    <source>
        <dbReference type="ARBA" id="ARBA00033354"/>
    </source>
</evidence>
<keyword evidence="18" id="KW-1185">Reference proteome</keyword>
<evidence type="ECO:0000256" key="6">
    <source>
        <dbReference type="ARBA" id="ARBA00022490"/>
    </source>
</evidence>
<evidence type="ECO:0000256" key="9">
    <source>
        <dbReference type="ARBA" id="ARBA00022840"/>
    </source>
</evidence>
<keyword evidence="15" id="KW-0169">Cobalamin biosynthesis</keyword>
<evidence type="ECO:0000259" key="16">
    <source>
        <dbReference type="Pfam" id="PF01923"/>
    </source>
</evidence>
<dbReference type="InterPro" id="IPR016030">
    <property type="entry name" value="CblAdoTrfase-like"/>
</dbReference>
<dbReference type="InterPro" id="IPR029499">
    <property type="entry name" value="PduO-typ"/>
</dbReference>
<dbReference type="GO" id="GO:0009236">
    <property type="term" value="P:cobalamin biosynthetic process"/>
    <property type="evidence" value="ECO:0007669"/>
    <property type="project" value="UniProtKB-UniRule"/>
</dbReference>
<evidence type="ECO:0000256" key="2">
    <source>
        <dbReference type="ARBA" id="ARBA00005121"/>
    </source>
</evidence>
<dbReference type="FunFam" id="1.20.1200.10:FF:000003">
    <property type="entry name" value="ATP:cob(I)alamin adenosyltransferase"/>
    <property type="match status" value="1"/>
</dbReference>
<comment type="catalytic activity">
    <reaction evidence="13 15">
        <text>2 cob(II)yrinate a,c diamide + reduced [electron-transfer flavoprotein] + 2 ATP = 2 adenosylcob(III)yrinate a,c-diamide + 2 triphosphate + oxidized [electron-transfer flavoprotein] + 3 H(+)</text>
        <dbReference type="Rhea" id="RHEA:11528"/>
        <dbReference type="Rhea" id="RHEA-COMP:10685"/>
        <dbReference type="Rhea" id="RHEA-COMP:10686"/>
        <dbReference type="ChEBI" id="CHEBI:15378"/>
        <dbReference type="ChEBI" id="CHEBI:18036"/>
        <dbReference type="ChEBI" id="CHEBI:30616"/>
        <dbReference type="ChEBI" id="CHEBI:57692"/>
        <dbReference type="ChEBI" id="CHEBI:58307"/>
        <dbReference type="ChEBI" id="CHEBI:58503"/>
        <dbReference type="ChEBI" id="CHEBI:58537"/>
        <dbReference type="EC" id="2.5.1.17"/>
    </reaction>
</comment>
<comment type="subcellular location">
    <subcellularLocation>
        <location evidence="1">Cytoplasm</location>
    </subcellularLocation>
</comment>
<keyword evidence="9 15" id="KW-0067">ATP-binding</keyword>
<comment type="pathway">
    <text evidence="2 15">Cofactor biosynthesis; adenosylcobalamin biosynthesis; adenosylcobalamin from cob(II)yrinate a,c-diamide: step 2/7.</text>
</comment>
<proteinExistence type="inferred from homology"/>
<evidence type="ECO:0000256" key="4">
    <source>
        <dbReference type="ARBA" id="ARBA00012454"/>
    </source>
</evidence>
<dbReference type="PANTHER" id="PTHR12213">
    <property type="entry name" value="CORRINOID ADENOSYLTRANSFERASE"/>
    <property type="match status" value="1"/>
</dbReference>